<dbReference type="InterPro" id="IPR023809">
    <property type="entry name" value="Thiopep_bacteriocin_synth_dom"/>
</dbReference>
<name>A0A1H0YHG6_9ACTN</name>
<sequence length="277" mass="30854">MTPSWRQLNIRFDNWDTVEHTAVTHLGPALTEAGHAGLIEAWFFTRKTEQLPDSHSGLAPREATRPCWRVRIQTPDEDTASEALALLCHHLPRATPVIYEPEVHAFGGTAGMALAHTLFHQDSHHVLTYLNHLDTAAPVVKRRELVMLLCSRLFRAAGQDWYEQGDIWTRIAQNRRPLHELPPETVQTLHPALRRLMTVDTAQLACDPTSGLAVAADWFTAFDDAGAQLARLAREGVLERGLRAVLAHHALFAFNRFGLSPANQTLLAHAAATLVFD</sequence>
<dbReference type="Pfam" id="PF14028">
    <property type="entry name" value="Lant_dehydr_C"/>
    <property type="match status" value="1"/>
</dbReference>
<dbReference type="Proteomes" id="UP000199301">
    <property type="component" value="Unassembled WGS sequence"/>
</dbReference>
<gene>
    <name evidence="2" type="ORF">SAMN04489718_0446</name>
</gene>
<organism evidence="2 3">
    <name type="scientific">Actinopolyspora saharensis</name>
    <dbReference type="NCBI Taxonomy" id="995062"/>
    <lineage>
        <taxon>Bacteria</taxon>
        <taxon>Bacillati</taxon>
        <taxon>Actinomycetota</taxon>
        <taxon>Actinomycetes</taxon>
        <taxon>Actinopolysporales</taxon>
        <taxon>Actinopolysporaceae</taxon>
        <taxon>Actinopolyspora</taxon>
    </lineage>
</organism>
<accession>A0A1H0YHG6</accession>
<keyword evidence="3" id="KW-1185">Reference proteome</keyword>
<dbReference type="EMBL" id="FNKO01000001">
    <property type="protein sequence ID" value="SDQ14336.1"/>
    <property type="molecule type" value="Genomic_DNA"/>
</dbReference>
<dbReference type="NCBIfam" id="TIGR03891">
    <property type="entry name" value="thiopep_ocin"/>
    <property type="match status" value="1"/>
</dbReference>
<dbReference type="AlphaFoldDB" id="A0A1H0YHG6"/>
<evidence type="ECO:0000259" key="1">
    <source>
        <dbReference type="Pfam" id="PF14028"/>
    </source>
</evidence>
<dbReference type="STRING" id="995062.SAMN04489718_0446"/>
<reference evidence="3" key="1">
    <citation type="submission" date="2016-10" db="EMBL/GenBank/DDBJ databases">
        <authorList>
            <person name="Varghese N."/>
            <person name="Submissions S."/>
        </authorList>
    </citation>
    <scope>NUCLEOTIDE SEQUENCE [LARGE SCALE GENOMIC DNA]</scope>
    <source>
        <strain evidence="3">DSM 45459</strain>
    </source>
</reference>
<evidence type="ECO:0000313" key="3">
    <source>
        <dbReference type="Proteomes" id="UP000199301"/>
    </source>
</evidence>
<protein>
    <submittedName>
        <fullName evidence="2">Thiopeptide-type bacteriocin biosynthesis domain-containing protein</fullName>
    </submittedName>
</protein>
<proteinExistence type="predicted"/>
<dbReference type="OrthoDB" id="4678170at2"/>
<feature type="domain" description="Thiopeptide-type bacteriocin biosynthesis" evidence="1">
    <location>
        <begin position="65"/>
        <end position="273"/>
    </location>
</feature>
<evidence type="ECO:0000313" key="2">
    <source>
        <dbReference type="EMBL" id="SDQ14336.1"/>
    </source>
</evidence>
<dbReference type="RefSeq" id="WP_092520696.1">
    <property type="nucleotide sequence ID" value="NZ_FNKO01000001.1"/>
</dbReference>